<dbReference type="Proteomes" id="UP000469185">
    <property type="component" value="Unassembled WGS sequence"/>
</dbReference>
<keyword evidence="1" id="KW-0732">Signal</keyword>
<name>A0A6N9YGM1_9ACTN</name>
<reference evidence="2 3" key="1">
    <citation type="submission" date="2020-02" db="EMBL/GenBank/DDBJ databases">
        <authorList>
            <person name="Li X.-J."/>
            <person name="Feng X.-M."/>
        </authorList>
    </citation>
    <scope>NUCLEOTIDE SEQUENCE [LARGE SCALE GENOMIC DNA]</scope>
    <source>
        <strain evidence="2 3">CGMCC 4.7225</strain>
    </source>
</reference>
<gene>
    <name evidence="2" type="ORF">G1H11_02020</name>
</gene>
<dbReference type="AlphaFoldDB" id="A0A6N9YGM1"/>
<evidence type="ECO:0008006" key="4">
    <source>
        <dbReference type="Google" id="ProtNLM"/>
    </source>
</evidence>
<sequence>MTVTGKPAHKVTLALMVLVLASCGDAAVPAGTTEEQTQKVSSPTAPARSPGYDILEVTEFNYESVDYETADPEPEVILTASDRGELDALWTEIGSPRPVPSVDFGQQVVVAYLVGGSGSCLEHVARFDVDPDIRTAQAVFAAVLPHEVCTDDLRLRYHVAAIALIDLGPGPMTFSRIANRAREQAEPVVVDLPAHSGEGPSILPMPVDDVAHPAGVVPLPQPGEAISARLDDGMPVWAVAP</sequence>
<evidence type="ECO:0000313" key="3">
    <source>
        <dbReference type="Proteomes" id="UP000469185"/>
    </source>
</evidence>
<feature type="chain" id="PRO_5027040443" description="GerMN domain-containing protein" evidence="1">
    <location>
        <begin position="27"/>
        <end position="241"/>
    </location>
</feature>
<organism evidence="2 3">
    <name type="scientific">Phytoactinopolyspora alkaliphila</name>
    <dbReference type="NCBI Taxonomy" id="1783498"/>
    <lineage>
        <taxon>Bacteria</taxon>
        <taxon>Bacillati</taxon>
        <taxon>Actinomycetota</taxon>
        <taxon>Actinomycetes</taxon>
        <taxon>Jiangellales</taxon>
        <taxon>Jiangellaceae</taxon>
        <taxon>Phytoactinopolyspora</taxon>
    </lineage>
</organism>
<dbReference type="RefSeq" id="WP_163815499.1">
    <property type="nucleotide sequence ID" value="NZ_JAAGOB010000001.1"/>
</dbReference>
<dbReference type="PROSITE" id="PS51257">
    <property type="entry name" value="PROKAR_LIPOPROTEIN"/>
    <property type="match status" value="1"/>
</dbReference>
<comment type="caution">
    <text evidence="2">The sequence shown here is derived from an EMBL/GenBank/DDBJ whole genome shotgun (WGS) entry which is preliminary data.</text>
</comment>
<accession>A0A6N9YGM1</accession>
<protein>
    <recommendedName>
        <fullName evidence="4">GerMN domain-containing protein</fullName>
    </recommendedName>
</protein>
<dbReference type="EMBL" id="JAAGOB010000001">
    <property type="protein sequence ID" value="NED94080.1"/>
    <property type="molecule type" value="Genomic_DNA"/>
</dbReference>
<evidence type="ECO:0000256" key="1">
    <source>
        <dbReference type="SAM" id="SignalP"/>
    </source>
</evidence>
<keyword evidence="3" id="KW-1185">Reference proteome</keyword>
<proteinExistence type="predicted"/>
<feature type="signal peptide" evidence="1">
    <location>
        <begin position="1"/>
        <end position="26"/>
    </location>
</feature>
<evidence type="ECO:0000313" key="2">
    <source>
        <dbReference type="EMBL" id="NED94080.1"/>
    </source>
</evidence>